<dbReference type="InterPro" id="IPR001876">
    <property type="entry name" value="Znf_RanBP2"/>
</dbReference>
<dbReference type="Gene3D" id="1.20.920.10">
    <property type="entry name" value="Bromodomain-like"/>
    <property type="match status" value="1"/>
</dbReference>
<evidence type="ECO:0000313" key="23">
    <source>
        <dbReference type="Proteomes" id="UP000266841"/>
    </source>
</evidence>
<dbReference type="EMBL" id="AGNL01041243">
    <property type="protein sequence ID" value="EJK51670.1"/>
    <property type="molecule type" value="Genomic_DNA"/>
</dbReference>
<dbReference type="Gene3D" id="2.170.270.10">
    <property type="entry name" value="SET domain"/>
    <property type="match status" value="1"/>
</dbReference>
<dbReference type="CDD" id="cd04369">
    <property type="entry name" value="Bromodomain"/>
    <property type="match status" value="1"/>
</dbReference>
<gene>
    <name evidence="22" type="ORF">THAOC_29137</name>
</gene>
<evidence type="ECO:0000256" key="1">
    <source>
        <dbReference type="ARBA" id="ARBA00004123"/>
    </source>
</evidence>
<keyword evidence="5" id="KW-0949">S-adenosyl-L-methionine</keyword>
<dbReference type="InterPro" id="IPR036427">
    <property type="entry name" value="Bromodomain-like_sf"/>
</dbReference>
<dbReference type="SMART" id="SM00297">
    <property type="entry name" value="BROMO"/>
    <property type="match status" value="1"/>
</dbReference>
<evidence type="ECO:0000256" key="10">
    <source>
        <dbReference type="ARBA" id="ARBA00023117"/>
    </source>
</evidence>
<feature type="region of interest" description="Disordered" evidence="17">
    <location>
        <begin position="254"/>
        <end position="281"/>
    </location>
</feature>
<dbReference type="GO" id="GO:0140999">
    <property type="term" value="F:histone H3K4 trimethyltransferase activity"/>
    <property type="evidence" value="ECO:0007669"/>
    <property type="project" value="UniProtKB-EC"/>
</dbReference>
<comment type="subcellular location">
    <subcellularLocation>
        <location evidence="1">Nucleus</location>
    </subcellularLocation>
</comment>
<dbReference type="InterPro" id="IPR003616">
    <property type="entry name" value="Post-SET_dom"/>
</dbReference>
<name>K0REP0_THAOC</name>
<dbReference type="InterPro" id="IPR001487">
    <property type="entry name" value="Bromodomain"/>
</dbReference>
<feature type="compositionally biased region" description="Polar residues" evidence="17">
    <location>
        <begin position="82"/>
        <end position="96"/>
    </location>
</feature>
<dbReference type="InterPro" id="IPR046341">
    <property type="entry name" value="SET_dom_sf"/>
</dbReference>
<dbReference type="GO" id="GO:0008270">
    <property type="term" value="F:zinc ion binding"/>
    <property type="evidence" value="ECO:0007669"/>
    <property type="project" value="UniProtKB-KW"/>
</dbReference>
<evidence type="ECO:0000256" key="3">
    <source>
        <dbReference type="ARBA" id="ARBA00022603"/>
    </source>
</evidence>
<dbReference type="Proteomes" id="UP000266841">
    <property type="component" value="Unassembled WGS sequence"/>
</dbReference>
<dbReference type="GO" id="GO:0048188">
    <property type="term" value="C:Set1C/COMPASS complex"/>
    <property type="evidence" value="ECO:0007669"/>
    <property type="project" value="TreeGrafter"/>
</dbReference>
<organism evidence="22 23">
    <name type="scientific">Thalassiosira oceanica</name>
    <name type="common">Marine diatom</name>
    <dbReference type="NCBI Taxonomy" id="159749"/>
    <lineage>
        <taxon>Eukaryota</taxon>
        <taxon>Sar</taxon>
        <taxon>Stramenopiles</taxon>
        <taxon>Ochrophyta</taxon>
        <taxon>Bacillariophyta</taxon>
        <taxon>Coscinodiscophyceae</taxon>
        <taxon>Thalassiosirophycidae</taxon>
        <taxon>Thalassiosirales</taxon>
        <taxon>Thalassiosiraceae</taxon>
        <taxon>Thalassiosira</taxon>
    </lineage>
</organism>
<dbReference type="PRINTS" id="PR00503">
    <property type="entry name" value="BROMODOMAIN"/>
</dbReference>
<evidence type="ECO:0000313" key="22">
    <source>
        <dbReference type="EMBL" id="EJK51670.1"/>
    </source>
</evidence>
<dbReference type="GO" id="GO:0032259">
    <property type="term" value="P:methylation"/>
    <property type="evidence" value="ECO:0007669"/>
    <property type="project" value="UniProtKB-KW"/>
</dbReference>
<dbReference type="Pfam" id="PF00439">
    <property type="entry name" value="Bromodomain"/>
    <property type="match status" value="1"/>
</dbReference>
<evidence type="ECO:0000256" key="5">
    <source>
        <dbReference type="ARBA" id="ARBA00022691"/>
    </source>
</evidence>
<dbReference type="PROSITE" id="PS50199">
    <property type="entry name" value="ZF_RANBP2_2"/>
    <property type="match status" value="1"/>
</dbReference>
<reference evidence="22 23" key="1">
    <citation type="journal article" date="2012" name="Genome Biol.">
        <title>Genome and low-iron response of an oceanic diatom adapted to chronic iron limitation.</title>
        <authorList>
            <person name="Lommer M."/>
            <person name="Specht M."/>
            <person name="Roy A.S."/>
            <person name="Kraemer L."/>
            <person name="Andreson R."/>
            <person name="Gutowska M.A."/>
            <person name="Wolf J."/>
            <person name="Bergner S.V."/>
            <person name="Schilhabel M.B."/>
            <person name="Klostermeier U.C."/>
            <person name="Beiko R.G."/>
            <person name="Rosenstiel P."/>
            <person name="Hippler M."/>
            <person name="Laroche J."/>
        </authorList>
    </citation>
    <scope>NUCLEOTIDE SEQUENCE [LARGE SCALE GENOMIC DNA]</scope>
    <source>
        <strain evidence="22 23">CCMP1005</strain>
    </source>
</reference>
<dbReference type="PROSITE" id="PS01358">
    <property type="entry name" value="ZF_RANBP2_1"/>
    <property type="match status" value="1"/>
</dbReference>
<dbReference type="PANTHER" id="PTHR45814">
    <property type="entry name" value="HISTONE-LYSINE N-METHYLTRANSFERASE SETD1"/>
    <property type="match status" value="1"/>
</dbReference>
<feature type="domain" description="SET" evidence="20">
    <location>
        <begin position="1014"/>
        <end position="1133"/>
    </location>
</feature>
<keyword evidence="9" id="KW-0156">Chromatin regulator</keyword>
<evidence type="ECO:0000256" key="17">
    <source>
        <dbReference type="SAM" id="MobiDB-lite"/>
    </source>
</evidence>
<evidence type="ECO:0000256" key="15">
    <source>
        <dbReference type="PROSITE-ProRule" id="PRU00035"/>
    </source>
</evidence>
<keyword evidence="7 16" id="KW-0863">Zinc-finger</keyword>
<comment type="caution">
    <text evidence="22">The sequence shown here is derived from an EMBL/GenBank/DDBJ whole genome shotgun (WGS) entry which is preliminary data.</text>
</comment>
<dbReference type="SMART" id="SM00317">
    <property type="entry name" value="SET"/>
    <property type="match status" value="1"/>
</dbReference>
<evidence type="ECO:0000256" key="16">
    <source>
        <dbReference type="PROSITE-ProRule" id="PRU00322"/>
    </source>
</evidence>
<evidence type="ECO:0000256" key="2">
    <source>
        <dbReference type="ARBA" id="ARBA00012182"/>
    </source>
</evidence>
<evidence type="ECO:0000256" key="13">
    <source>
        <dbReference type="ARBA" id="ARBA00047583"/>
    </source>
</evidence>
<protein>
    <recommendedName>
        <fullName evidence="2">[histone H3]-lysine(4) N-trimethyltransferase</fullName>
        <ecNumber evidence="2">2.1.1.354</ecNumber>
    </recommendedName>
</protein>
<evidence type="ECO:0000256" key="4">
    <source>
        <dbReference type="ARBA" id="ARBA00022679"/>
    </source>
</evidence>
<evidence type="ECO:0000256" key="7">
    <source>
        <dbReference type="ARBA" id="ARBA00022771"/>
    </source>
</evidence>
<evidence type="ECO:0000256" key="11">
    <source>
        <dbReference type="ARBA" id="ARBA00023242"/>
    </source>
</evidence>
<evidence type="ECO:0000259" key="20">
    <source>
        <dbReference type="PROSITE" id="PS50280"/>
    </source>
</evidence>
<dbReference type="SMART" id="SM00508">
    <property type="entry name" value="PostSET"/>
    <property type="match status" value="1"/>
</dbReference>
<feature type="domain" description="RanBP2-type" evidence="19">
    <location>
        <begin position="39"/>
        <end position="68"/>
    </location>
</feature>
<dbReference type="InterPro" id="IPR044570">
    <property type="entry name" value="Set1-like"/>
</dbReference>
<feature type="domain" description="Post-SET" evidence="21">
    <location>
        <begin position="1142"/>
        <end position="1158"/>
    </location>
</feature>
<dbReference type="Pfam" id="PF00856">
    <property type="entry name" value="SET"/>
    <property type="match status" value="1"/>
</dbReference>
<keyword evidence="8" id="KW-0862">Zinc</keyword>
<dbReference type="EC" id="2.1.1.354" evidence="2"/>
<feature type="domain" description="Bromo" evidence="18">
    <location>
        <begin position="710"/>
        <end position="782"/>
    </location>
</feature>
<evidence type="ECO:0000256" key="6">
    <source>
        <dbReference type="ARBA" id="ARBA00022723"/>
    </source>
</evidence>
<comment type="catalytic activity">
    <reaction evidence="12">
        <text>L-lysyl(4)-[histone H3] + 3 S-adenosyl-L-methionine = N(6),N(6),N(6)-trimethyl-L-lysyl(4)-[histone H3] + 3 S-adenosyl-L-homocysteine + 3 H(+)</text>
        <dbReference type="Rhea" id="RHEA:60260"/>
        <dbReference type="Rhea" id="RHEA-COMP:15537"/>
        <dbReference type="Rhea" id="RHEA-COMP:15547"/>
        <dbReference type="ChEBI" id="CHEBI:15378"/>
        <dbReference type="ChEBI" id="CHEBI:29969"/>
        <dbReference type="ChEBI" id="CHEBI:57856"/>
        <dbReference type="ChEBI" id="CHEBI:59789"/>
        <dbReference type="ChEBI" id="CHEBI:61961"/>
        <dbReference type="EC" id="2.1.1.354"/>
    </reaction>
</comment>
<evidence type="ECO:0000259" key="21">
    <source>
        <dbReference type="PROSITE" id="PS50868"/>
    </source>
</evidence>
<evidence type="ECO:0000256" key="8">
    <source>
        <dbReference type="ARBA" id="ARBA00022833"/>
    </source>
</evidence>
<feature type="compositionally biased region" description="Basic and acidic residues" evidence="17">
    <location>
        <begin position="663"/>
        <end position="686"/>
    </location>
</feature>
<keyword evidence="11" id="KW-0539">Nucleus</keyword>
<dbReference type="eggNOG" id="KOG0955">
    <property type="taxonomic scope" value="Eukaryota"/>
</dbReference>
<evidence type="ECO:0000256" key="9">
    <source>
        <dbReference type="ARBA" id="ARBA00022853"/>
    </source>
</evidence>
<comment type="catalytic activity">
    <reaction evidence="14">
        <text>N(6),N(6)-dimethyl-L-lysyl(4)-[histone H3] + S-adenosyl-L-methionine = N(6),N(6),N(6)-trimethyl-L-lysyl(4)-[histone H3] + S-adenosyl-L-homocysteine + H(+)</text>
        <dbReference type="Rhea" id="RHEA:60272"/>
        <dbReference type="Rhea" id="RHEA-COMP:15537"/>
        <dbReference type="Rhea" id="RHEA-COMP:15540"/>
        <dbReference type="ChEBI" id="CHEBI:15378"/>
        <dbReference type="ChEBI" id="CHEBI:57856"/>
        <dbReference type="ChEBI" id="CHEBI:59789"/>
        <dbReference type="ChEBI" id="CHEBI:61961"/>
        <dbReference type="ChEBI" id="CHEBI:61976"/>
    </reaction>
</comment>
<dbReference type="InterPro" id="IPR001214">
    <property type="entry name" value="SET_dom"/>
</dbReference>
<dbReference type="PROSITE" id="PS50280">
    <property type="entry name" value="SET"/>
    <property type="match status" value="1"/>
</dbReference>
<keyword evidence="10 15" id="KW-0103">Bromodomain</keyword>
<proteinExistence type="predicted"/>
<dbReference type="AlphaFoldDB" id="K0REP0"/>
<dbReference type="PROSITE" id="PS50014">
    <property type="entry name" value="BROMODOMAIN_2"/>
    <property type="match status" value="1"/>
</dbReference>
<keyword evidence="6" id="KW-0479">Metal-binding</keyword>
<keyword evidence="3" id="KW-0489">Methyltransferase</keyword>
<evidence type="ECO:0000259" key="18">
    <source>
        <dbReference type="PROSITE" id="PS50014"/>
    </source>
</evidence>
<dbReference type="PANTHER" id="PTHR45814:SF2">
    <property type="entry name" value="HISTONE-LYSINE N-METHYLTRANSFERASE SETD1"/>
    <property type="match status" value="1"/>
</dbReference>
<feature type="region of interest" description="Disordered" evidence="17">
    <location>
        <begin position="636"/>
        <end position="686"/>
    </location>
</feature>
<comment type="catalytic activity">
    <reaction evidence="13">
        <text>N(6)-methyl-L-lysyl(4)-[histone H3] + S-adenosyl-L-methionine = N(6),N(6)-dimethyl-L-lysyl(4)-[histone H3] + S-adenosyl-L-homocysteine + H(+)</text>
        <dbReference type="Rhea" id="RHEA:60268"/>
        <dbReference type="Rhea" id="RHEA-COMP:15540"/>
        <dbReference type="Rhea" id="RHEA-COMP:15543"/>
        <dbReference type="ChEBI" id="CHEBI:15378"/>
        <dbReference type="ChEBI" id="CHEBI:57856"/>
        <dbReference type="ChEBI" id="CHEBI:59789"/>
        <dbReference type="ChEBI" id="CHEBI:61929"/>
        <dbReference type="ChEBI" id="CHEBI:61976"/>
    </reaction>
</comment>
<dbReference type="PROSITE" id="PS50868">
    <property type="entry name" value="POST_SET"/>
    <property type="match status" value="1"/>
</dbReference>
<dbReference type="SUPFAM" id="SSF82199">
    <property type="entry name" value="SET domain"/>
    <property type="match status" value="1"/>
</dbReference>
<accession>K0REP0</accession>
<evidence type="ECO:0000259" key="19">
    <source>
        <dbReference type="PROSITE" id="PS50199"/>
    </source>
</evidence>
<evidence type="ECO:0000256" key="12">
    <source>
        <dbReference type="ARBA" id="ARBA00047571"/>
    </source>
</evidence>
<sequence length="1171" mass="130565">MDADSSSEEGGYLVASVKGGHEIGVRVIVNGKDMQDCDQFDSWDCHNCGNRNAAKKKRCRKCQSWRGGRRIMKVARKKRGSPSDTALYKTSQQTKSTPKRRMDRANSTKNEDICGMGSRLSKRKRTNLFDSLDPRVMEATTKARYVLVMIFSCFPYLMMASCPVRAQAWTEPPQLASKAYKERVSYEKRYYGASPKSGLIGHDGNLHYCSICLGCLPAGPSRALLSNSNKGDPWYCHECVANGRSDPSILTQRAKNFRRTSSSADRRARGSPKKTSSARPRLFANTSGYQAPYAGPELTIEKPISATPGFFFFLHHHRSAIEKTLRASRGTPKGFGRGLDRNEKVAHEGASIWILLSDEERRSWINVAMKDYEQRLVAWKERHVIESMLEAMDEDDKANLVNSSIDTLSSDFPEDTAIRSDRVEPIEPIEGSVDGDTAGATSPLFRELISDCRFQPLSMVDACRHEDVSTDERMAVSNFAPLTPIQTSLGDDCTGCQRGWAHFCPVLGRHLPSLDYRAKLQPPVSTLMATRIGLNINPILPNAEEAPDEAERGCELAEVCPNFAPNRYHTHDSCIKCDDITLFVDACTRVTSKSDDVASKRSRIVCTVSKNVTRTMNGCQNGVEDGGTKAMATMMLGRTPHNDDGGSTCSDSLELKSTGPSRNNDRGPREATSSRRKPSEDRDALAKKHKVEVEALARKCVRIAGAGILEGMIRRDPMRLFAEPVPTALTDYYQTIHNPIDMKTMRDKLFSDQYKTLASFIQDARTLCVNACLYNAEETVFARTAKSIYDSLDVMNARAKKWIATIRSAHANTFINEGDPESADEFVHVRALWPEAAELFEDGKWLEDRAKMSITDLRTRENELAWYGALAIKRALAAANESLRSESSPVLRRSHVEDEYLREKIDKKVVEVTFSDTSLSREQQLLKLLKKVQVSDSIALLFEDGLLTQFLTLQKRRLENQLASESGCTRCDDITSTRNVMTEKTRGRTSIDNTLPRIAPSRSKQATQARSEMSGVVSVRSSEVHGRGLYADCKIDKGQIVAEYIGEYVTQEAADRRDHKGGGEGQDYQFRIAASLVLDATLKGGCARYINHSCDPNCIANIVEGEQHTHLKRVLIISKRDIDANEELTYDYQFALETNLGLRVPCNCGSACCRGFLNWDTGIEGQTLRNL</sequence>
<keyword evidence="4" id="KW-0808">Transferase</keyword>
<keyword evidence="23" id="KW-1185">Reference proteome</keyword>
<evidence type="ECO:0000256" key="14">
    <source>
        <dbReference type="ARBA" id="ARBA00049129"/>
    </source>
</evidence>
<dbReference type="OrthoDB" id="308383at2759"/>
<dbReference type="eggNOG" id="KOG1080">
    <property type="taxonomic scope" value="Eukaryota"/>
</dbReference>
<dbReference type="SUPFAM" id="SSF47370">
    <property type="entry name" value="Bromodomain"/>
    <property type="match status" value="1"/>
</dbReference>
<feature type="region of interest" description="Disordered" evidence="17">
    <location>
        <begin position="77"/>
        <end position="108"/>
    </location>
</feature>